<dbReference type="SUPFAM" id="SSF53822">
    <property type="entry name" value="Periplasmic binding protein-like I"/>
    <property type="match status" value="1"/>
</dbReference>
<dbReference type="InterPro" id="IPR028082">
    <property type="entry name" value="Peripla_BP_I"/>
</dbReference>
<evidence type="ECO:0000313" key="6">
    <source>
        <dbReference type="Proteomes" id="UP000658656"/>
    </source>
</evidence>
<name>A0A8H9M3L4_9PSEU</name>
<dbReference type="GO" id="GO:0003700">
    <property type="term" value="F:DNA-binding transcription factor activity"/>
    <property type="evidence" value="ECO:0007669"/>
    <property type="project" value="TreeGrafter"/>
</dbReference>
<reference evidence="5" key="1">
    <citation type="journal article" date="2014" name="Int. J. Syst. Evol. Microbiol.">
        <title>Complete genome sequence of Corynebacterium casei LMG S-19264T (=DSM 44701T), isolated from a smear-ripened cheese.</title>
        <authorList>
            <consortium name="US DOE Joint Genome Institute (JGI-PGF)"/>
            <person name="Walter F."/>
            <person name="Albersmeier A."/>
            <person name="Kalinowski J."/>
            <person name="Ruckert C."/>
        </authorList>
    </citation>
    <scope>NUCLEOTIDE SEQUENCE</scope>
    <source>
        <strain evidence="5">CGMCC 4.7679</strain>
    </source>
</reference>
<feature type="domain" description="HTH lacI-type" evidence="4">
    <location>
        <begin position="47"/>
        <end position="102"/>
    </location>
</feature>
<protein>
    <submittedName>
        <fullName evidence="5">LacI family transcriptional regulator</fullName>
    </submittedName>
</protein>
<dbReference type="PROSITE" id="PS50932">
    <property type="entry name" value="HTH_LACI_2"/>
    <property type="match status" value="1"/>
</dbReference>
<evidence type="ECO:0000256" key="1">
    <source>
        <dbReference type="ARBA" id="ARBA00023015"/>
    </source>
</evidence>
<keyword evidence="1" id="KW-0805">Transcription regulation</keyword>
<keyword evidence="2" id="KW-0238">DNA-binding</keyword>
<dbReference type="Gene3D" id="3.40.50.2300">
    <property type="match status" value="2"/>
</dbReference>
<comment type="caution">
    <text evidence="5">The sequence shown here is derived from an EMBL/GenBank/DDBJ whole genome shotgun (WGS) entry which is preliminary data.</text>
</comment>
<dbReference type="PRINTS" id="PR00036">
    <property type="entry name" value="HTHLACI"/>
</dbReference>
<dbReference type="Pfam" id="PF13377">
    <property type="entry name" value="Peripla_BP_3"/>
    <property type="match status" value="1"/>
</dbReference>
<dbReference type="Pfam" id="PF00356">
    <property type="entry name" value="LacI"/>
    <property type="match status" value="1"/>
</dbReference>
<dbReference type="SMART" id="SM00354">
    <property type="entry name" value="HTH_LACI"/>
    <property type="match status" value="1"/>
</dbReference>
<keyword evidence="6" id="KW-1185">Reference proteome</keyword>
<dbReference type="PANTHER" id="PTHR30146">
    <property type="entry name" value="LACI-RELATED TRANSCRIPTIONAL REPRESSOR"/>
    <property type="match status" value="1"/>
</dbReference>
<dbReference type="EMBL" id="BNAV01000001">
    <property type="protein sequence ID" value="GHF39624.1"/>
    <property type="molecule type" value="Genomic_DNA"/>
</dbReference>
<proteinExistence type="predicted"/>
<dbReference type="Proteomes" id="UP000658656">
    <property type="component" value="Unassembled WGS sequence"/>
</dbReference>
<accession>A0A8H9M3L4</accession>
<dbReference type="CDD" id="cd06267">
    <property type="entry name" value="PBP1_LacI_sugar_binding-like"/>
    <property type="match status" value="1"/>
</dbReference>
<evidence type="ECO:0000256" key="2">
    <source>
        <dbReference type="ARBA" id="ARBA00023125"/>
    </source>
</evidence>
<evidence type="ECO:0000313" key="5">
    <source>
        <dbReference type="EMBL" id="GHF39624.1"/>
    </source>
</evidence>
<dbReference type="PANTHER" id="PTHR30146:SF153">
    <property type="entry name" value="LACTOSE OPERON REPRESSOR"/>
    <property type="match status" value="1"/>
</dbReference>
<dbReference type="InterPro" id="IPR046335">
    <property type="entry name" value="LacI/GalR-like_sensor"/>
</dbReference>
<evidence type="ECO:0000256" key="3">
    <source>
        <dbReference type="ARBA" id="ARBA00023163"/>
    </source>
</evidence>
<organism evidence="5 6">
    <name type="scientific">Amycolatopsis bartoniae</name>
    <dbReference type="NCBI Taxonomy" id="941986"/>
    <lineage>
        <taxon>Bacteria</taxon>
        <taxon>Bacillati</taxon>
        <taxon>Actinomycetota</taxon>
        <taxon>Actinomycetes</taxon>
        <taxon>Pseudonocardiales</taxon>
        <taxon>Pseudonocardiaceae</taxon>
        <taxon>Amycolatopsis</taxon>
    </lineage>
</organism>
<evidence type="ECO:0000259" key="4">
    <source>
        <dbReference type="PROSITE" id="PS50932"/>
    </source>
</evidence>
<reference evidence="5" key="2">
    <citation type="submission" date="2020-09" db="EMBL/GenBank/DDBJ databases">
        <authorList>
            <person name="Sun Q."/>
            <person name="Zhou Y."/>
        </authorList>
    </citation>
    <scope>NUCLEOTIDE SEQUENCE</scope>
    <source>
        <strain evidence="5">CGMCC 4.7679</strain>
    </source>
</reference>
<dbReference type="AlphaFoldDB" id="A0A8H9M3L4"/>
<sequence>MLEIPHPAGHSVHRDTEPFAHDILSEGESVFREAPGITYAARVTTDVTLFDVARAAGVSPATASRVLNGSTRVVGAELRERVLSTAAELNYTPNAAAQAMVRGRLNVVGVVVHDIADPYFSTVASGVMSEAEKAGLVVAVSSTRHRPDREAEYVAAFRRQRARAVVLIGSRTTDRGSRDRLREEIERFEAGGGRVAAVTQRRLGVDTVVVENRAGAHALAESLVGLRYRRFAVLAGPSTLVTAQDRLAGFRAGLAKHRVTLAERNVVHGEFTRDGGYRAMEELLAAKRDVQCVFAVNDVMAVGAMAALHDHGIALPDGMAVAGFDDIATLRDVVPRLTTVRIDLAGIGETALNLVLGEPGTPPRVRRARGEVVLRESTPAR</sequence>
<dbReference type="Gene3D" id="1.10.260.40">
    <property type="entry name" value="lambda repressor-like DNA-binding domains"/>
    <property type="match status" value="1"/>
</dbReference>
<dbReference type="GO" id="GO:0000976">
    <property type="term" value="F:transcription cis-regulatory region binding"/>
    <property type="evidence" value="ECO:0007669"/>
    <property type="project" value="TreeGrafter"/>
</dbReference>
<dbReference type="PROSITE" id="PS00356">
    <property type="entry name" value="HTH_LACI_1"/>
    <property type="match status" value="1"/>
</dbReference>
<dbReference type="InterPro" id="IPR000843">
    <property type="entry name" value="HTH_LacI"/>
</dbReference>
<dbReference type="SUPFAM" id="SSF47413">
    <property type="entry name" value="lambda repressor-like DNA-binding domains"/>
    <property type="match status" value="1"/>
</dbReference>
<keyword evidence="3" id="KW-0804">Transcription</keyword>
<dbReference type="InterPro" id="IPR010982">
    <property type="entry name" value="Lambda_DNA-bd_dom_sf"/>
</dbReference>
<dbReference type="CDD" id="cd01392">
    <property type="entry name" value="HTH_LacI"/>
    <property type="match status" value="1"/>
</dbReference>
<gene>
    <name evidence="5" type="primary">lacI</name>
    <name evidence="5" type="ORF">GCM10017566_11150</name>
</gene>